<sequence>MSHEHINQLVFLKRAFEFQLKNKQWMSCVTKAEFVLGHLTSKSKMRELVLKYSSFNWGAHLLNSVFPKADNPSEFHSRDGVVQLDEHPVQVMGWKEYEEQIKLGISMGFNRDYIIWGFNQQAEERGIDLEWHFSAEAPTKPNTPAALRGRGRV</sequence>
<comment type="caution">
    <text evidence="1">The sequence shown here is derived from an EMBL/GenBank/DDBJ whole genome shotgun (WGS) entry which is preliminary data.</text>
</comment>
<reference evidence="1 2" key="1">
    <citation type="journal article" date="2016" name="Nat. Commun.">
        <title>Thousands of microbial genomes shed light on interconnected biogeochemical processes in an aquifer system.</title>
        <authorList>
            <person name="Anantharaman K."/>
            <person name="Brown C.T."/>
            <person name="Hug L.A."/>
            <person name="Sharon I."/>
            <person name="Castelle C.J."/>
            <person name="Probst A.J."/>
            <person name="Thomas B.C."/>
            <person name="Singh A."/>
            <person name="Wilkins M.J."/>
            <person name="Karaoz U."/>
            <person name="Brodie E.L."/>
            <person name="Williams K.H."/>
            <person name="Hubbard S.S."/>
            <person name="Banfield J.F."/>
        </authorList>
    </citation>
    <scope>NUCLEOTIDE SEQUENCE [LARGE SCALE GENOMIC DNA]</scope>
</reference>
<proteinExistence type="predicted"/>
<dbReference type="EMBL" id="MFKE01000024">
    <property type="protein sequence ID" value="OGG34679.1"/>
    <property type="molecule type" value="Genomic_DNA"/>
</dbReference>
<dbReference type="AlphaFoldDB" id="A0A1F6BCK1"/>
<organism evidence="1 2">
    <name type="scientific">Candidatus Gottesmanbacteria bacterium RIFOXYB1_FULL_47_11</name>
    <dbReference type="NCBI Taxonomy" id="1798401"/>
    <lineage>
        <taxon>Bacteria</taxon>
        <taxon>Candidatus Gottesmaniibacteriota</taxon>
    </lineage>
</organism>
<dbReference type="STRING" id="1798401.A2363_04045"/>
<evidence type="ECO:0000313" key="1">
    <source>
        <dbReference type="EMBL" id="OGG34679.1"/>
    </source>
</evidence>
<protein>
    <submittedName>
        <fullName evidence="1">Uncharacterized protein</fullName>
    </submittedName>
</protein>
<gene>
    <name evidence="1" type="ORF">A2363_04045</name>
</gene>
<name>A0A1F6BCK1_9BACT</name>
<evidence type="ECO:0000313" key="2">
    <source>
        <dbReference type="Proteomes" id="UP000176186"/>
    </source>
</evidence>
<dbReference type="Proteomes" id="UP000176186">
    <property type="component" value="Unassembled WGS sequence"/>
</dbReference>
<accession>A0A1F6BCK1</accession>